<name>A0A0E0LAV5_ORYPU</name>
<dbReference type="EnsemblPlants" id="OPUNC06G11630.1">
    <property type="protein sequence ID" value="OPUNC06G11630.1"/>
    <property type="gene ID" value="OPUNC06G11630"/>
</dbReference>
<dbReference type="AlphaFoldDB" id="A0A0E0LAV5"/>
<feature type="region of interest" description="Disordered" evidence="1">
    <location>
        <begin position="1"/>
        <end position="31"/>
    </location>
</feature>
<evidence type="ECO:0000313" key="2">
    <source>
        <dbReference type="EnsemblPlants" id="OPUNC06G11630.1"/>
    </source>
</evidence>
<proteinExistence type="predicted"/>
<reference evidence="2" key="1">
    <citation type="submission" date="2015-04" db="UniProtKB">
        <authorList>
            <consortium name="EnsemblPlants"/>
        </authorList>
    </citation>
    <scope>IDENTIFICATION</scope>
</reference>
<keyword evidence="3" id="KW-1185">Reference proteome</keyword>
<dbReference type="Gramene" id="OPUNC06G11630.1">
    <property type="protein sequence ID" value="OPUNC06G11630.1"/>
    <property type="gene ID" value="OPUNC06G11630"/>
</dbReference>
<accession>A0A0E0LAV5</accession>
<reference evidence="2" key="2">
    <citation type="submission" date="2018-05" db="EMBL/GenBank/DDBJ databases">
        <title>OpunRS2 (Oryza punctata Reference Sequence Version 2).</title>
        <authorList>
            <person name="Zhang J."/>
            <person name="Kudrna D."/>
            <person name="Lee S."/>
            <person name="Talag J."/>
            <person name="Welchert J."/>
            <person name="Wing R.A."/>
        </authorList>
    </citation>
    <scope>NUCLEOTIDE SEQUENCE [LARGE SCALE GENOMIC DNA]</scope>
</reference>
<evidence type="ECO:0000256" key="1">
    <source>
        <dbReference type="SAM" id="MobiDB-lite"/>
    </source>
</evidence>
<protein>
    <submittedName>
        <fullName evidence="2">Uncharacterized protein</fullName>
    </submittedName>
</protein>
<dbReference type="Proteomes" id="UP000026962">
    <property type="component" value="Chromosome 6"/>
</dbReference>
<organism evidence="2">
    <name type="scientific">Oryza punctata</name>
    <name type="common">Red rice</name>
    <dbReference type="NCBI Taxonomy" id="4537"/>
    <lineage>
        <taxon>Eukaryota</taxon>
        <taxon>Viridiplantae</taxon>
        <taxon>Streptophyta</taxon>
        <taxon>Embryophyta</taxon>
        <taxon>Tracheophyta</taxon>
        <taxon>Spermatophyta</taxon>
        <taxon>Magnoliopsida</taxon>
        <taxon>Liliopsida</taxon>
        <taxon>Poales</taxon>
        <taxon>Poaceae</taxon>
        <taxon>BOP clade</taxon>
        <taxon>Oryzoideae</taxon>
        <taxon>Oryzeae</taxon>
        <taxon>Oryzinae</taxon>
        <taxon>Oryza</taxon>
    </lineage>
</organism>
<evidence type="ECO:0000313" key="3">
    <source>
        <dbReference type="Proteomes" id="UP000026962"/>
    </source>
</evidence>
<dbReference type="HOGENOM" id="CLU_2430843_0_0_1"/>
<sequence>MGRKGEVTATPGSKLTIRVPPAEKPAARDIHVRDSARLRTILQRSSSASASSSILAPYALPPAMPPIPAVSVTPAPAVIIPDCSGTYLSTH</sequence>